<feature type="compositionally biased region" description="Basic residues" evidence="1">
    <location>
        <begin position="168"/>
        <end position="182"/>
    </location>
</feature>
<reference evidence="2" key="1">
    <citation type="submission" date="2023-01" db="EMBL/GenBank/DDBJ databases">
        <authorList>
            <person name="Van Ghelder C."/>
            <person name="Rancurel C."/>
        </authorList>
    </citation>
    <scope>NUCLEOTIDE SEQUENCE</scope>
    <source>
        <strain evidence="2">CNCM I-4278</strain>
    </source>
</reference>
<dbReference type="AlphaFoldDB" id="A0A9W4UIT0"/>
<feature type="compositionally biased region" description="Basic residues" evidence="1">
    <location>
        <begin position="223"/>
        <end position="240"/>
    </location>
</feature>
<accession>A0A9W4UIT0</accession>
<organism evidence="2 3">
    <name type="scientific">Periconia digitata</name>
    <dbReference type="NCBI Taxonomy" id="1303443"/>
    <lineage>
        <taxon>Eukaryota</taxon>
        <taxon>Fungi</taxon>
        <taxon>Dikarya</taxon>
        <taxon>Ascomycota</taxon>
        <taxon>Pezizomycotina</taxon>
        <taxon>Dothideomycetes</taxon>
        <taxon>Pleosporomycetidae</taxon>
        <taxon>Pleosporales</taxon>
        <taxon>Massarineae</taxon>
        <taxon>Periconiaceae</taxon>
        <taxon>Periconia</taxon>
    </lineage>
</organism>
<dbReference type="Proteomes" id="UP001152607">
    <property type="component" value="Unassembled WGS sequence"/>
</dbReference>
<evidence type="ECO:0000256" key="1">
    <source>
        <dbReference type="SAM" id="MobiDB-lite"/>
    </source>
</evidence>
<evidence type="ECO:0000313" key="2">
    <source>
        <dbReference type="EMBL" id="CAI6335772.1"/>
    </source>
</evidence>
<feature type="compositionally biased region" description="Basic residues" evidence="1">
    <location>
        <begin position="291"/>
        <end position="300"/>
    </location>
</feature>
<feature type="compositionally biased region" description="Basic and acidic residues" evidence="1">
    <location>
        <begin position="153"/>
        <end position="167"/>
    </location>
</feature>
<feature type="compositionally biased region" description="Basic residues" evidence="1">
    <location>
        <begin position="192"/>
        <end position="210"/>
    </location>
</feature>
<feature type="compositionally biased region" description="Basic and acidic residues" evidence="1">
    <location>
        <begin position="136"/>
        <end position="146"/>
    </location>
</feature>
<dbReference type="EMBL" id="CAOQHR010000006">
    <property type="protein sequence ID" value="CAI6335772.1"/>
    <property type="molecule type" value="Genomic_DNA"/>
</dbReference>
<dbReference type="PANTHER" id="PTHR40132">
    <property type="entry name" value="PRE-MRNA-SPLICING FACTOR 38B"/>
    <property type="match status" value="1"/>
</dbReference>
<feature type="compositionally biased region" description="Basic and acidic residues" evidence="1">
    <location>
        <begin position="117"/>
        <end position="128"/>
    </location>
</feature>
<sequence>MPSGNLNDDDYVVSLLKADAKNAAKKYELVGVDAFNPKRPRSGAPKPNTGFLRHIIRQTDSHNAALLAKEAEDSRARLNKLDRGNRPHQRSERESPIRYRSITPPLDERHRRKRRHRDSDEETKQEARRSKRTDKHSRDKEHDRERSTRRRESRNNDVDKGHGDSKRSRDHHHHRRERRHRRDYSSEEEHNRSRRKEHTERSRRRRRSRSRSNSPTRSSSPRTRSHRVSHRRRSRSRSPRRSAYPARKLDEELDLGKRNSARRSYSSASDSDPLEAIVGPLPPSEQPPLRTRGRGAHKAHSMGIDARFSSTYDPSNEMLLGPDTEDKFGDTVEAYRDRQKWKRMGGDRLREAGFTDAQIKKWENGDEKTEEDVIWAAKGEKREWDRNKILDDNGNTDLKVEFGRLK</sequence>
<evidence type="ECO:0000313" key="3">
    <source>
        <dbReference type="Proteomes" id="UP001152607"/>
    </source>
</evidence>
<feature type="compositionally biased region" description="Basic and acidic residues" evidence="1">
    <location>
        <begin position="247"/>
        <end position="257"/>
    </location>
</feature>
<evidence type="ECO:0008006" key="4">
    <source>
        <dbReference type="Google" id="ProtNLM"/>
    </source>
</evidence>
<protein>
    <recommendedName>
        <fullName evidence="4">Pre-mRNA-splicing factor 38B</fullName>
    </recommendedName>
</protein>
<feature type="region of interest" description="Disordered" evidence="1">
    <location>
        <begin position="76"/>
        <end position="300"/>
    </location>
</feature>
<comment type="caution">
    <text evidence="2">The sequence shown here is derived from an EMBL/GenBank/DDBJ whole genome shotgun (WGS) entry which is preliminary data.</text>
</comment>
<proteinExistence type="predicted"/>
<dbReference type="PANTHER" id="PTHR40132:SF1">
    <property type="entry name" value="PRE-MRNA-SPLICING FACTOR 38B"/>
    <property type="match status" value="1"/>
</dbReference>
<keyword evidence="3" id="KW-1185">Reference proteome</keyword>
<feature type="compositionally biased region" description="Low complexity" evidence="1">
    <location>
        <begin position="262"/>
        <end position="271"/>
    </location>
</feature>
<feature type="compositionally biased region" description="Basic and acidic residues" evidence="1">
    <location>
        <begin position="76"/>
        <end position="97"/>
    </location>
</feature>
<feature type="compositionally biased region" description="Low complexity" evidence="1">
    <location>
        <begin position="211"/>
        <end position="222"/>
    </location>
</feature>
<gene>
    <name evidence="2" type="ORF">PDIGIT_LOCUS8857</name>
</gene>
<dbReference type="OrthoDB" id="2431475at2759"/>
<name>A0A9W4UIT0_9PLEO</name>